<evidence type="ECO:0000256" key="9">
    <source>
        <dbReference type="SAM" id="Phobius"/>
    </source>
</evidence>
<dbReference type="PANTHER" id="PTHR24421:SF10">
    <property type="entry name" value="NITRATE_NITRITE SENSOR PROTEIN NARQ"/>
    <property type="match status" value="1"/>
</dbReference>
<feature type="transmembrane region" description="Helical" evidence="9">
    <location>
        <begin position="69"/>
        <end position="87"/>
    </location>
</feature>
<evidence type="ECO:0000313" key="11">
    <source>
        <dbReference type="EMBL" id="MBK6299593.1"/>
    </source>
</evidence>
<keyword evidence="9" id="KW-0812">Transmembrane</keyword>
<keyword evidence="3" id="KW-0597">Phosphoprotein</keyword>
<accession>A0A934X394</accession>
<protein>
    <recommendedName>
        <fullName evidence="2">histidine kinase</fullName>
        <ecNumber evidence="2">2.7.13.3</ecNumber>
    </recommendedName>
</protein>
<evidence type="ECO:0000256" key="7">
    <source>
        <dbReference type="ARBA" id="ARBA00022840"/>
    </source>
</evidence>
<dbReference type="GO" id="GO:0046983">
    <property type="term" value="F:protein dimerization activity"/>
    <property type="evidence" value="ECO:0007669"/>
    <property type="project" value="InterPro"/>
</dbReference>
<evidence type="ECO:0000256" key="6">
    <source>
        <dbReference type="ARBA" id="ARBA00022777"/>
    </source>
</evidence>
<feature type="transmembrane region" description="Helical" evidence="9">
    <location>
        <begin position="148"/>
        <end position="168"/>
    </location>
</feature>
<dbReference type="AlphaFoldDB" id="A0A934X394"/>
<gene>
    <name evidence="11" type="ORF">IPF40_00590</name>
</gene>
<keyword evidence="4" id="KW-0808">Transferase</keyword>
<reference evidence="11 12" key="1">
    <citation type="submission" date="2020-10" db="EMBL/GenBank/DDBJ databases">
        <title>Connecting structure to function with the recovery of over 1000 high-quality activated sludge metagenome-assembled genomes encoding full-length rRNA genes using long-read sequencing.</title>
        <authorList>
            <person name="Singleton C.M."/>
            <person name="Petriglieri F."/>
            <person name="Kristensen J.M."/>
            <person name="Kirkegaard R.H."/>
            <person name="Michaelsen T.Y."/>
            <person name="Andersen M.H."/>
            <person name="Karst S.M."/>
            <person name="Dueholm M.S."/>
            <person name="Nielsen P.H."/>
            <person name="Albertsen M."/>
        </authorList>
    </citation>
    <scope>NUCLEOTIDE SEQUENCE [LARGE SCALE GENOMIC DNA]</scope>
    <source>
        <strain evidence="11">AalE_18-Q3-R2-46_BAT3C.188</strain>
    </source>
</reference>
<dbReference type="Proteomes" id="UP000718281">
    <property type="component" value="Unassembled WGS sequence"/>
</dbReference>
<keyword evidence="9" id="KW-1133">Transmembrane helix</keyword>
<dbReference type="Pfam" id="PF07730">
    <property type="entry name" value="HisKA_3"/>
    <property type="match status" value="1"/>
</dbReference>
<evidence type="ECO:0000313" key="12">
    <source>
        <dbReference type="Proteomes" id="UP000718281"/>
    </source>
</evidence>
<feature type="domain" description="Signal transduction histidine kinase subgroup 3 dimerisation and phosphoacceptor" evidence="10">
    <location>
        <begin position="209"/>
        <end position="266"/>
    </location>
</feature>
<dbReference type="PANTHER" id="PTHR24421">
    <property type="entry name" value="NITRATE/NITRITE SENSOR PROTEIN NARX-RELATED"/>
    <property type="match status" value="1"/>
</dbReference>
<evidence type="ECO:0000256" key="2">
    <source>
        <dbReference type="ARBA" id="ARBA00012438"/>
    </source>
</evidence>
<keyword evidence="5" id="KW-0547">Nucleotide-binding</keyword>
<evidence type="ECO:0000256" key="8">
    <source>
        <dbReference type="ARBA" id="ARBA00023012"/>
    </source>
</evidence>
<dbReference type="GO" id="GO:0016020">
    <property type="term" value="C:membrane"/>
    <property type="evidence" value="ECO:0007669"/>
    <property type="project" value="InterPro"/>
</dbReference>
<dbReference type="GO" id="GO:0005524">
    <property type="term" value="F:ATP binding"/>
    <property type="evidence" value="ECO:0007669"/>
    <property type="project" value="UniProtKB-KW"/>
</dbReference>
<feature type="transmembrane region" description="Helical" evidence="9">
    <location>
        <begin position="93"/>
        <end position="112"/>
    </location>
</feature>
<evidence type="ECO:0000259" key="10">
    <source>
        <dbReference type="Pfam" id="PF07730"/>
    </source>
</evidence>
<name>A0A934X394_9MICO</name>
<keyword evidence="7" id="KW-0067">ATP-binding</keyword>
<dbReference type="Gene3D" id="3.30.565.10">
    <property type="entry name" value="Histidine kinase-like ATPase, C-terminal domain"/>
    <property type="match status" value="1"/>
</dbReference>
<evidence type="ECO:0000256" key="4">
    <source>
        <dbReference type="ARBA" id="ARBA00022679"/>
    </source>
</evidence>
<evidence type="ECO:0000256" key="1">
    <source>
        <dbReference type="ARBA" id="ARBA00000085"/>
    </source>
</evidence>
<dbReference type="Gene3D" id="1.20.5.1930">
    <property type="match status" value="1"/>
</dbReference>
<dbReference type="InterPro" id="IPR011712">
    <property type="entry name" value="Sig_transdc_His_kin_sub3_dim/P"/>
</dbReference>
<evidence type="ECO:0000256" key="3">
    <source>
        <dbReference type="ARBA" id="ARBA00022553"/>
    </source>
</evidence>
<sequence length="412" mass="44118">MTRHVRRWWPDAALGVLVASAGAFEMSARSIGRWWIVAVLAVAVGLFRRAPVAAAALLWVLLYAHLRTGSTLLITEVTTALVAYGAARWGRTVTVWFSGLSILALGVLGVWLVGTRLDIVLPLVPLVDAATLKRVLVDPPGVGTQVALIPLGLALVGFGPPWLLGLAVRSIDEARRSRALQHLAEDHAALAHQQVEREREIAELRAGQARLARDVHDVVGHSLAVILAQAQAAAYLQDPDEVRATVDRIADAARRSLQDVRTVLESTQVEGAAVRAQRPPGTLDALVTGLREAGHGVESTVIGVPQPLPPELETVAYRVAQEMLTNAVRHGDRREPVHVEQVWSTHSGDGAGQLRLEVRNTVAADAAPPQRPGLGVDGMVRRLASVGGSLDARLHDGWFVATASLPVRAVLR</sequence>
<keyword evidence="8" id="KW-0902">Two-component regulatory system</keyword>
<dbReference type="GO" id="GO:0000155">
    <property type="term" value="F:phosphorelay sensor kinase activity"/>
    <property type="evidence" value="ECO:0007669"/>
    <property type="project" value="InterPro"/>
</dbReference>
<dbReference type="EMBL" id="JADIXZ010000001">
    <property type="protein sequence ID" value="MBK6299593.1"/>
    <property type="molecule type" value="Genomic_DNA"/>
</dbReference>
<keyword evidence="9" id="KW-0472">Membrane</keyword>
<dbReference type="EC" id="2.7.13.3" evidence="2"/>
<comment type="catalytic activity">
    <reaction evidence="1">
        <text>ATP + protein L-histidine = ADP + protein N-phospho-L-histidine.</text>
        <dbReference type="EC" id="2.7.13.3"/>
    </reaction>
</comment>
<feature type="transmembrane region" description="Helical" evidence="9">
    <location>
        <begin position="33"/>
        <end position="62"/>
    </location>
</feature>
<dbReference type="InterPro" id="IPR036890">
    <property type="entry name" value="HATPase_C_sf"/>
</dbReference>
<comment type="caution">
    <text evidence="11">The sequence shown here is derived from an EMBL/GenBank/DDBJ whole genome shotgun (WGS) entry which is preliminary data.</text>
</comment>
<dbReference type="InterPro" id="IPR050482">
    <property type="entry name" value="Sensor_HK_TwoCompSys"/>
</dbReference>
<evidence type="ECO:0000256" key="5">
    <source>
        <dbReference type="ARBA" id="ARBA00022741"/>
    </source>
</evidence>
<proteinExistence type="predicted"/>
<keyword evidence="6" id="KW-0418">Kinase</keyword>
<organism evidence="11 12">
    <name type="scientific">Candidatus Phosphoribacter hodrii</name>
    <dbReference type="NCBI Taxonomy" id="2953743"/>
    <lineage>
        <taxon>Bacteria</taxon>
        <taxon>Bacillati</taxon>
        <taxon>Actinomycetota</taxon>
        <taxon>Actinomycetes</taxon>
        <taxon>Micrococcales</taxon>
        <taxon>Dermatophilaceae</taxon>
        <taxon>Candidatus Phosphoribacter</taxon>
    </lineage>
</organism>